<protein>
    <recommendedName>
        <fullName evidence="4">Phenylacetic acid degradation b</fullName>
    </recommendedName>
</protein>
<dbReference type="InterPro" id="IPR038693">
    <property type="entry name" value="PaaB_sf"/>
</dbReference>
<comment type="caution">
    <text evidence="2">The sequence shown here is derived from an EMBL/GenBank/DDBJ whole genome shotgun (WGS) entry which is preliminary data.</text>
</comment>
<proteinExistence type="predicted"/>
<dbReference type="Gene3D" id="3.10.20.520">
    <property type="entry name" value="Phenylacetic acid degradation B"/>
    <property type="match status" value="1"/>
</dbReference>
<evidence type="ECO:0000313" key="2">
    <source>
        <dbReference type="EMBL" id="RAQ96336.1"/>
    </source>
</evidence>
<evidence type="ECO:0000313" key="3">
    <source>
        <dbReference type="Proteomes" id="UP000248706"/>
    </source>
</evidence>
<feature type="region of interest" description="Disordered" evidence="1">
    <location>
        <begin position="1"/>
        <end position="29"/>
    </location>
</feature>
<organism evidence="2 3">
    <name type="scientific">Thermogemmatispora tikiterensis</name>
    <dbReference type="NCBI Taxonomy" id="1825093"/>
    <lineage>
        <taxon>Bacteria</taxon>
        <taxon>Bacillati</taxon>
        <taxon>Chloroflexota</taxon>
        <taxon>Ktedonobacteria</taxon>
        <taxon>Thermogemmatisporales</taxon>
        <taxon>Thermogemmatisporaceae</taxon>
        <taxon>Thermogemmatispora</taxon>
    </lineage>
</organism>
<dbReference type="AlphaFoldDB" id="A0A328VF59"/>
<dbReference type="OrthoDB" id="5244631at2"/>
<dbReference type="RefSeq" id="WP_112429833.1">
    <property type="nucleotide sequence ID" value="NZ_MCIF01000002.1"/>
</dbReference>
<feature type="compositionally biased region" description="Low complexity" evidence="1">
    <location>
        <begin position="13"/>
        <end position="24"/>
    </location>
</feature>
<evidence type="ECO:0000256" key="1">
    <source>
        <dbReference type="SAM" id="MobiDB-lite"/>
    </source>
</evidence>
<evidence type="ECO:0008006" key="4">
    <source>
        <dbReference type="Google" id="ProtNLM"/>
    </source>
</evidence>
<dbReference type="Proteomes" id="UP000248706">
    <property type="component" value="Unassembled WGS sequence"/>
</dbReference>
<gene>
    <name evidence="2" type="ORF">A4R35_12390</name>
</gene>
<dbReference type="EMBL" id="MCIF01000002">
    <property type="protein sequence ID" value="RAQ96336.1"/>
    <property type="molecule type" value="Genomic_DNA"/>
</dbReference>
<sequence>MKSMKSLKSDPQAPAGAGAEAGLGTDRPRREALNERRVWHVYARRRYDEPLHEIGNVVADDVELARVYARSIYDEFTWIEMVLVPRDCIVTVIAP</sequence>
<reference evidence="2 3" key="1">
    <citation type="submission" date="2016-08" db="EMBL/GenBank/DDBJ databases">
        <title>Analysis of Carbohydrate Active Enzymes in Thermogemmatispora T81 Reveals Carbohydrate Degradation Ability.</title>
        <authorList>
            <person name="Tomazini A."/>
            <person name="Lal S."/>
            <person name="Stott M."/>
            <person name="Henrissat B."/>
            <person name="Polikarpov I."/>
            <person name="Sparling R."/>
            <person name="Levin D.B."/>
        </authorList>
    </citation>
    <scope>NUCLEOTIDE SEQUENCE [LARGE SCALE GENOMIC DNA]</scope>
    <source>
        <strain evidence="2 3">T81</strain>
    </source>
</reference>
<accession>A0A328VF59</accession>
<keyword evidence="3" id="KW-1185">Reference proteome</keyword>
<name>A0A328VF59_9CHLR</name>